<reference evidence="3 4" key="1">
    <citation type="submission" date="2015-02" db="EMBL/GenBank/DDBJ databases">
        <title>Draft genome of a novel marine cyanobacterium (Chroococcales) isolated from South Atlantic Ocean.</title>
        <authorList>
            <person name="Rigonato J."/>
            <person name="Alvarenga D.O."/>
            <person name="Branco L.H."/>
            <person name="Varani A.M."/>
            <person name="Brandini F.P."/>
            <person name="Fiore M.F."/>
        </authorList>
    </citation>
    <scope>NUCLEOTIDE SEQUENCE [LARGE SCALE GENOMIC DNA]</scope>
    <source>
        <strain evidence="3 4">CENA595</strain>
    </source>
</reference>
<keyword evidence="4" id="KW-1185">Reference proteome</keyword>
<feature type="signal peptide" evidence="2">
    <location>
        <begin position="1"/>
        <end position="23"/>
    </location>
</feature>
<name>A0A0D8ZST0_9CYAN</name>
<sequence length="173" mass="18822">MTFRNARRVVAALLLSVMLLVTACATQAPSRFDQAQQESSQQRSGQAVAKDATQGSSFNRYFPPTQAGFERVYTQEKKGFAEAKLKKAGKDVAVLSISDTQGVTGGANPAAKFQNSKLTIAGFPAVNQGRNNTAILVGDRYQVKISSRDASFTQSDREAWLQKFNLKGLSRLQ</sequence>
<evidence type="ECO:0000313" key="3">
    <source>
        <dbReference type="EMBL" id="KJH71818.1"/>
    </source>
</evidence>
<evidence type="ECO:0008006" key="5">
    <source>
        <dbReference type="Google" id="ProtNLM"/>
    </source>
</evidence>
<evidence type="ECO:0000313" key="4">
    <source>
        <dbReference type="Proteomes" id="UP000032452"/>
    </source>
</evidence>
<feature type="chain" id="PRO_5002337407" description="Lipoprotein" evidence="2">
    <location>
        <begin position="24"/>
        <end position="173"/>
    </location>
</feature>
<dbReference type="STRING" id="1618023.UH38_10550"/>
<dbReference type="EMBL" id="JYON01000009">
    <property type="protein sequence ID" value="KJH71818.1"/>
    <property type="molecule type" value="Genomic_DNA"/>
</dbReference>
<organism evidence="3 4">
    <name type="scientific">Aliterella atlantica CENA595</name>
    <dbReference type="NCBI Taxonomy" id="1618023"/>
    <lineage>
        <taxon>Bacteria</taxon>
        <taxon>Bacillati</taxon>
        <taxon>Cyanobacteriota</taxon>
        <taxon>Cyanophyceae</taxon>
        <taxon>Chroococcidiopsidales</taxon>
        <taxon>Aliterellaceae</taxon>
        <taxon>Aliterella</taxon>
    </lineage>
</organism>
<comment type="caution">
    <text evidence="3">The sequence shown here is derived from an EMBL/GenBank/DDBJ whole genome shotgun (WGS) entry which is preliminary data.</text>
</comment>
<gene>
    <name evidence="3" type="ORF">UH38_10550</name>
</gene>
<feature type="compositionally biased region" description="Polar residues" evidence="1">
    <location>
        <begin position="34"/>
        <end position="45"/>
    </location>
</feature>
<dbReference type="AlphaFoldDB" id="A0A0D8ZST0"/>
<protein>
    <recommendedName>
        <fullName evidence="5">Lipoprotein</fullName>
    </recommendedName>
</protein>
<dbReference type="Proteomes" id="UP000032452">
    <property type="component" value="Unassembled WGS sequence"/>
</dbReference>
<dbReference type="PROSITE" id="PS51257">
    <property type="entry name" value="PROKAR_LIPOPROTEIN"/>
    <property type="match status" value="1"/>
</dbReference>
<dbReference type="PATRIC" id="fig|1618023.3.peg.3878"/>
<proteinExistence type="predicted"/>
<keyword evidence="2" id="KW-0732">Signal</keyword>
<feature type="region of interest" description="Disordered" evidence="1">
    <location>
        <begin position="34"/>
        <end position="60"/>
    </location>
</feature>
<evidence type="ECO:0000256" key="2">
    <source>
        <dbReference type="SAM" id="SignalP"/>
    </source>
</evidence>
<accession>A0A0D8ZST0</accession>
<dbReference type="OrthoDB" id="5517735at2"/>
<dbReference type="RefSeq" id="WP_045054622.1">
    <property type="nucleotide sequence ID" value="NZ_CAWMDP010000042.1"/>
</dbReference>
<evidence type="ECO:0000256" key="1">
    <source>
        <dbReference type="SAM" id="MobiDB-lite"/>
    </source>
</evidence>